<evidence type="ECO:0000313" key="3">
    <source>
        <dbReference type="Proteomes" id="UP000285744"/>
    </source>
</evidence>
<dbReference type="Proteomes" id="UP000285744">
    <property type="component" value="Unassembled WGS sequence"/>
</dbReference>
<keyword evidence="1" id="KW-1133">Transmembrane helix</keyword>
<comment type="caution">
    <text evidence="2">The sequence shown here is derived from an EMBL/GenBank/DDBJ whole genome shotgun (WGS) entry which is preliminary data.</text>
</comment>
<proteinExistence type="predicted"/>
<sequence>MIPTLILFGLVAGRWWRLSLAAAALLWPVLLVATGAMGLEPGLLGASALALANTAVGVGVHQALRWVVRGVRRRPASGT</sequence>
<evidence type="ECO:0000256" key="1">
    <source>
        <dbReference type="SAM" id="Phobius"/>
    </source>
</evidence>
<evidence type="ECO:0000313" key="2">
    <source>
        <dbReference type="EMBL" id="RKF25070.1"/>
    </source>
</evidence>
<feature type="transmembrane region" description="Helical" evidence="1">
    <location>
        <begin position="48"/>
        <end position="68"/>
    </location>
</feature>
<dbReference type="EMBL" id="RAQQ01000018">
    <property type="protein sequence ID" value="RKF25070.1"/>
    <property type="molecule type" value="Genomic_DNA"/>
</dbReference>
<organism evidence="2 3">
    <name type="scientific">Micromonospora globbae</name>
    <dbReference type="NCBI Taxonomy" id="1894969"/>
    <lineage>
        <taxon>Bacteria</taxon>
        <taxon>Bacillati</taxon>
        <taxon>Actinomycetota</taxon>
        <taxon>Actinomycetes</taxon>
        <taxon>Micromonosporales</taxon>
        <taxon>Micromonosporaceae</taxon>
        <taxon>Micromonospora</taxon>
    </lineage>
</organism>
<gene>
    <name evidence="2" type="ORF">D7I43_23290</name>
</gene>
<dbReference type="RefSeq" id="WP_120330680.1">
    <property type="nucleotide sequence ID" value="NZ_RAQQ01000018.1"/>
</dbReference>
<accession>A0A420EWK1</accession>
<name>A0A420EWK1_9ACTN</name>
<reference evidence="2 3" key="1">
    <citation type="journal article" date="2018" name="Int. J. Syst. Evol. Microbiol.">
        <title>Micromonospora globbae sp. nov., an endophytic actinomycete isolated from roots of Globba winitii C. H. Wright.</title>
        <authorList>
            <person name="Kuncharoen N."/>
            <person name="Pittayakhajonwut P."/>
            <person name="Tanasupawat S."/>
        </authorList>
    </citation>
    <scope>NUCLEOTIDE SEQUENCE [LARGE SCALE GENOMIC DNA]</scope>
    <source>
        <strain evidence="2 3">WPS1-2</strain>
    </source>
</reference>
<protein>
    <submittedName>
        <fullName evidence="2">Uncharacterized protein</fullName>
    </submittedName>
</protein>
<dbReference type="AlphaFoldDB" id="A0A420EWK1"/>
<keyword evidence="1" id="KW-0812">Transmembrane</keyword>
<keyword evidence="1" id="KW-0472">Membrane</keyword>